<evidence type="ECO:0000313" key="3">
    <source>
        <dbReference type="EMBL" id="ARF59027.1"/>
    </source>
</evidence>
<dbReference type="GO" id="GO:0004674">
    <property type="term" value="F:protein serine/threonine kinase activity"/>
    <property type="evidence" value="ECO:0007669"/>
    <property type="project" value="UniProtKB-KW"/>
</dbReference>
<dbReference type="InterPro" id="IPR025326">
    <property type="entry name" value="DUF4232"/>
</dbReference>
<feature type="domain" description="DUF4232" evidence="2">
    <location>
        <begin position="112"/>
        <end position="238"/>
    </location>
</feature>
<dbReference type="STRING" id="553510.B1H19_36940"/>
<dbReference type="OrthoDB" id="3400969at2"/>
<dbReference type="Pfam" id="PF14016">
    <property type="entry name" value="DUF4232"/>
    <property type="match status" value="1"/>
</dbReference>
<gene>
    <name evidence="3" type="ORF">B1H19_36940</name>
</gene>
<sequence>MSLTSTTLGRGRRVAAGSLIAVTALGLTACQSGTDSASHSSSASASATAHSQDSGHSSQSAGNGMRPSGSQSRSAGAAGPSAQAGGKSASGKPGAPGAAQSHPSAMTASDRCTADNMSLHLGRTDIGAGNIHIPLVFTNKGKKACSLRGFPGVSLILRDGSTVGKPATRSGGAGGSVRLQPGQSAHAVLHTVNDGVSDTPCWSNSQLVFVYPPGSKSSMTTGSGGLRVCGGQFDVTAVEPGSLG</sequence>
<keyword evidence="3" id="KW-0418">Kinase</keyword>
<reference evidence="3 4" key="1">
    <citation type="submission" date="2017-04" db="EMBL/GenBank/DDBJ databases">
        <title>Complete Genome Sequence of Streptomyces gilvosporeus F607, a Capable Producer of Natamycin.</title>
        <authorList>
            <person name="Zong G."/>
            <person name="Zhong C."/>
            <person name="Fu J."/>
            <person name="Qin R."/>
            <person name="Cao G."/>
        </authorList>
    </citation>
    <scope>NUCLEOTIDE SEQUENCE [LARGE SCALE GENOMIC DNA]</scope>
    <source>
        <strain evidence="3 4">F607</strain>
    </source>
</reference>
<evidence type="ECO:0000313" key="4">
    <source>
        <dbReference type="Proteomes" id="UP000192726"/>
    </source>
</evidence>
<keyword evidence="3" id="KW-0808">Transferase</keyword>
<dbReference type="EMBL" id="CP020569">
    <property type="protein sequence ID" value="ARF59027.1"/>
    <property type="molecule type" value="Genomic_DNA"/>
</dbReference>
<dbReference type="Proteomes" id="UP000192726">
    <property type="component" value="Chromosome"/>
</dbReference>
<evidence type="ECO:0000259" key="2">
    <source>
        <dbReference type="Pfam" id="PF14016"/>
    </source>
</evidence>
<keyword evidence="3" id="KW-0723">Serine/threonine-protein kinase</keyword>
<name>A0A1V0U1K8_9ACTN</name>
<feature type="compositionally biased region" description="Low complexity" evidence="1">
    <location>
        <begin position="31"/>
        <end position="54"/>
    </location>
</feature>
<proteinExistence type="predicted"/>
<keyword evidence="4" id="KW-1185">Reference proteome</keyword>
<feature type="region of interest" description="Disordered" evidence="1">
    <location>
        <begin position="31"/>
        <end position="110"/>
    </location>
</feature>
<dbReference type="AlphaFoldDB" id="A0A1V0U1K8"/>
<evidence type="ECO:0000256" key="1">
    <source>
        <dbReference type="SAM" id="MobiDB-lite"/>
    </source>
</evidence>
<dbReference type="KEGG" id="sgv:B1H19_36940"/>
<organism evidence="3 4">
    <name type="scientific">Streptomyces gilvosporeus</name>
    <dbReference type="NCBI Taxonomy" id="553510"/>
    <lineage>
        <taxon>Bacteria</taxon>
        <taxon>Bacillati</taxon>
        <taxon>Actinomycetota</taxon>
        <taxon>Actinomycetes</taxon>
        <taxon>Kitasatosporales</taxon>
        <taxon>Streptomycetaceae</taxon>
        <taxon>Streptomyces</taxon>
    </lineage>
</organism>
<protein>
    <submittedName>
        <fullName evidence="3">Serine/threonine protein kinase</fullName>
    </submittedName>
</protein>
<accession>A0A1V0U1K8</accession>
<feature type="compositionally biased region" description="Low complexity" evidence="1">
    <location>
        <begin position="66"/>
        <end position="101"/>
    </location>
</feature>
<dbReference type="RefSeq" id="WP_083109215.1">
    <property type="nucleotide sequence ID" value="NZ_CP020569.1"/>
</dbReference>